<gene>
    <name evidence="2" type="ORF">B1A_17839</name>
</gene>
<protein>
    <recommendedName>
        <fullName evidence="1">DISARM protein DrmE C-terminal domain-containing protein</fullName>
    </recommendedName>
</protein>
<evidence type="ECO:0000259" key="1">
    <source>
        <dbReference type="Pfam" id="PF24957"/>
    </source>
</evidence>
<reference evidence="2" key="1">
    <citation type="submission" date="2013-08" db="EMBL/GenBank/DDBJ databases">
        <authorList>
            <person name="Mendez C."/>
            <person name="Richter M."/>
            <person name="Ferrer M."/>
            <person name="Sanchez J."/>
        </authorList>
    </citation>
    <scope>NUCLEOTIDE SEQUENCE</scope>
</reference>
<dbReference type="EMBL" id="AUZX01013133">
    <property type="protein sequence ID" value="EQD36597.1"/>
    <property type="molecule type" value="Genomic_DNA"/>
</dbReference>
<feature type="non-terminal residue" evidence="2">
    <location>
        <position position="1"/>
    </location>
</feature>
<dbReference type="Pfam" id="PF24957">
    <property type="entry name" value="DrmE_C"/>
    <property type="match status" value="1"/>
</dbReference>
<accession>T0YXE7</accession>
<reference evidence="2" key="2">
    <citation type="journal article" date="2014" name="ISME J.">
        <title>Microbial stratification in low pH oxic and suboxic macroscopic growths along an acid mine drainage.</title>
        <authorList>
            <person name="Mendez-Garcia C."/>
            <person name="Mesa V."/>
            <person name="Sprenger R.R."/>
            <person name="Richter M."/>
            <person name="Diez M.S."/>
            <person name="Solano J."/>
            <person name="Bargiela R."/>
            <person name="Golyshina O.V."/>
            <person name="Manteca A."/>
            <person name="Ramos J.L."/>
            <person name="Gallego J.R."/>
            <person name="Llorente I."/>
            <person name="Martins Dos Santos V.A."/>
            <person name="Jensen O.N."/>
            <person name="Pelaez A.I."/>
            <person name="Sanchez J."/>
            <person name="Ferrer M."/>
        </authorList>
    </citation>
    <scope>NUCLEOTIDE SEQUENCE</scope>
</reference>
<dbReference type="InterPro" id="IPR056666">
    <property type="entry name" value="DrmE_C"/>
</dbReference>
<name>T0YXE7_9ZZZZ</name>
<evidence type="ECO:0000313" key="2">
    <source>
        <dbReference type="EMBL" id="EQD36597.1"/>
    </source>
</evidence>
<dbReference type="AlphaFoldDB" id="T0YXE7"/>
<feature type="domain" description="DISARM protein DrmE C-terminal" evidence="1">
    <location>
        <begin position="161"/>
        <end position="334"/>
    </location>
</feature>
<comment type="caution">
    <text evidence="2">The sequence shown here is derived from an EMBL/GenBank/DDBJ whole genome shotgun (WGS) entry which is preliminary data.</text>
</comment>
<organism evidence="2">
    <name type="scientific">mine drainage metagenome</name>
    <dbReference type="NCBI Taxonomy" id="410659"/>
    <lineage>
        <taxon>unclassified sequences</taxon>
        <taxon>metagenomes</taxon>
        <taxon>ecological metagenomes</taxon>
    </lineage>
</organism>
<sequence length="373" mass="41643">VDDVGTAVALGRLEIVAALEEARQVALGNTAVTLLSGARRHNLRYLNLYPSLDVTEFAYPFEAYHERAAIESSYEHAAAFAPRRPKLLARIGLDALSNDVNAPISPHALTIENADGRPISFSIRPYVETGLSLDDLLSPQDGGQERTYVARNAPAPGLHGHTIRVTLTNGEVFEYPESHMVDMYYDATDTAERVKAGDLHVSAQILQFVDGQYDDLFFRTAEALKSRLGFKDRARLALWEEGRRSLFANGISLRALHEQLRARGLSTSYATFTTWFREGAPILAPQQLEEFAVVAEETGLFPREELVKETFKCIQTLRGRHRKIGRKLHAVLRALRTQSQYEEALEGVREIDPDIADAYAAVRLVEVKSVERL</sequence>
<proteinExistence type="predicted"/>